<dbReference type="PANTHER" id="PTHR43179:SF12">
    <property type="entry name" value="GALACTOFURANOSYLTRANSFERASE GLFT2"/>
    <property type="match status" value="1"/>
</dbReference>
<dbReference type="RefSeq" id="WP_112769197.1">
    <property type="nucleotide sequence ID" value="NZ_CP063191.1"/>
</dbReference>
<gene>
    <name evidence="8" type="ORF">CWC39_03870</name>
</gene>
<evidence type="ECO:0000256" key="2">
    <source>
        <dbReference type="ARBA" id="ARBA00006739"/>
    </source>
</evidence>
<dbReference type="Gene3D" id="3.90.550.60">
    <property type="match status" value="1"/>
</dbReference>
<evidence type="ECO:0000256" key="4">
    <source>
        <dbReference type="ARBA" id="ARBA00022679"/>
    </source>
</evidence>
<comment type="pathway">
    <text evidence="1">Cell wall biogenesis; cell wall polysaccharide biosynthesis.</text>
</comment>
<dbReference type="Pfam" id="PF13641">
    <property type="entry name" value="Glyco_tranf_2_3"/>
    <property type="match status" value="1"/>
</dbReference>
<feature type="compositionally biased region" description="Basic and acidic residues" evidence="5">
    <location>
        <begin position="695"/>
        <end position="713"/>
    </location>
</feature>
<evidence type="ECO:0000313" key="9">
    <source>
        <dbReference type="Proteomes" id="UP000251047"/>
    </source>
</evidence>
<dbReference type="InterPro" id="IPR040492">
    <property type="entry name" value="GlfT2_N"/>
</dbReference>
<dbReference type="PANTHER" id="PTHR43179">
    <property type="entry name" value="RHAMNOSYLTRANSFERASE WBBL"/>
    <property type="match status" value="1"/>
</dbReference>
<organism evidence="8 9">
    <name type="scientific">Corynebacterium heidelbergense</name>
    <dbReference type="NCBI Taxonomy" id="2055947"/>
    <lineage>
        <taxon>Bacteria</taxon>
        <taxon>Bacillati</taxon>
        <taxon>Actinomycetota</taxon>
        <taxon>Actinomycetes</taxon>
        <taxon>Mycobacteriales</taxon>
        <taxon>Corynebacteriaceae</taxon>
        <taxon>Corynebacterium</taxon>
    </lineage>
</organism>
<dbReference type="GO" id="GO:0016757">
    <property type="term" value="F:glycosyltransferase activity"/>
    <property type="evidence" value="ECO:0007669"/>
    <property type="project" value="UniProtKB-KW"/>
</dbReference>
<dbReference type="EMBL" id="PHQP01000019">
    <property type="protein sequence ID" value="RAV34342.1"/>
    <property type="molecule type" value="Genomic_DNA"/>
</dbReference>
<comment type="caution">
    <text evidence="8">The sequence shown here is derived from an EMBL/GenBank/DDBJ whole genome shotgun (WGS) entry which is preliminary data.</text>
</comment>
<feature type="domain" description="Galactofuranosyltransferase GlfT2 N-terminal" evidence="6">
    <location>
        <begin position="16"/>
        <end position="160"/>
    </location>
</feature>
<evidence type="ECO:0000256" key="3">
    <source>
        <dbReference type="ARBA" id="ARBA00022676"/>
    </source>
</evidence>
<protein>
    <submittedName>
        <fullName evidence="8">Glycosyl transferase</fullName>
    </submittedName>
</protein>
<evidence type="ECO:0000256" key="5">
    <source>
        <dbReference type="SAM" id="MobiDB-lite"/>
    </source>
</evidence>
<dbReference type="OrthoDB" id="3225550at2"/>
<name>A0A364VCF4_9CORY</name>
<feature type="domain" description="Galactofuranosyltransferase-2 C-terminal" evidence="7">
    <location>
        <begin position="482"/>
        <end position="675"/>
    </location>
</feature>
<accession>A0A364VCF4</accession>
<dbReference type="Pfam" id="PF17994">
    <property type="entry name" value="Glft2_N"/>
    <property type="match status" value="1"/>
</dbReference>
<dbReference type="AlphaFoldDB" id="A0A364VCF4"/>
<dbReference type="SUPFAM" id="SSF53448">
    <property type="entry name" value="Nucleotide-diphospho-sugar transferases"/>
    <property type="match status" value="1"/>
</dbReference>
<proteinExistence type="inferred from homology"/>
<dbReference type="Pfam" id="PF19320">
    <property type="entry name" value="GlfT2_domain3"/>
    <property type="match status" value="1"/>
</dbReference>
<evidence type="ECO:0000259" key="7">
    <source>
        <dbReference type="Pfam" id="PF19320"/>
    </source>
</evidence>
<dbReference type="Proteomes" id="UP000251047">
    <property type="component" value="Unassembled WGS sequence"/>
</dbReference>
<keyword evidence="3" id="KW-0328">Glycosyltransferase</keyword>
<dbReference type="InterPro" id="IPR029044">
    <property type="entry name" value="Nucleotide-diphossugar_trans"/>
</dbReference>
<reference evidence="8 9" key="1">
    <citation type="journal article" date="2018" name="Syst. Appl. Microbiol.">
        <title>Corynebacterium heidelbergense sp. nov., isolated from the preen glands of Egyptian geese (Alopochen aegyptiacus).</title>
        <authorList>
            <person name="Braun M.S."/>
            <person name="Wang E."/>
            <person name="Zimmermann S."/>
            <person name="Wink M."/>
        </authorList>
    </citation>
    <scope>NUCLEOTIDE SEQUENCE [LARGE SCALE GENOMIC DNA]</scope>
    <source>
        <strain evidence="8 9">DSM 104638</strain>
    </source>
</reference>
<comment type="similarity">
    <text evidence="2">Belongs to the glycosyltransferase 2 family.</text>
</comment>
<dbReference type="InterPro" id="IPR045699">
    <property type="entry name" value="GlfT2_C"/>
</dbReference>
<sequence length="713" mass="78983">MSATSSLDNQFDPTRLTRIILPKSGEPRDVRSLYIVENEQATPGRVTALSRTEAKIPAGTEISFETYFNAFPASYWRRWSQLSEVQLRVDLTGDARIDIYRSKIDGSRIAVTGGNVDVDSSGRGLAEFTVSLAPFEDGGWIWFDITCESETTIHSAGWYATRPAQGQVLCSEVQIWDATTNAYATLSAGEQLPPAEPRITVGIPTFNRPADAVAALEALSSDPEVDRVIDAVIMPDQGTKHPADEPGFPAVAEHYGQRLRIVPQGNLGGSGGYSRIMYEARDPQRGTDSPYILYMDDDIAIEPDSVLRALAASRYARNPMLVGGQMLNLQERSHLHTMGEVIDRSRFMWTAAPHTHYDHDFYRHPLRDRGTYGRNASGEHIDSKDLHRRIDVDYNGWWMCMIPRVVADTIGQPLPLFIKWDDGEFGLRARDHGFPTASWPGIAIWHMAWSDKDDAIDWQAYFHLRNRLIVAALQHEGSPNSIVASMAKATTKHLLCLEYSTVAIQNQAMKDFLAGPDHLFDILETALPRINKMRKNYSDAVVVPSAADLPPASGGPANLTRIPLSAGAKVKTLARALYNNAKPADARHHHAPQVNLPPIEARWFSLSRVDGATVTTADGRGVVYRKRDRGQMLALAKESAQLQREVARRFDELRTTYRAAHPYLTSREAWAQVFEPGSDLARSGAQVPGAPAQREPVRGETARGETARGESAQ</sequence>
<feature type="region of interest" description="Disordered" evidence="5">
    <location>
        <begin position="680"/>
        <end position="713"/>
    </location>
</feature>
<evidence type="ECO:0000256" key="1">
    <source>
        <dbReference type="ARBA" id="ARBA00004776"/>
    </source>
</evidence>
<keyword evidence="4 8" id="KW-0808">Transferase</keyword>
<evidence type="ECO:0000313" key="8">
    <source>
        <dbReference type="EMBL" id="RAV34342.1"/>
    </source>
</evidence>
<evidence type="ECO:0000259" key="6">
    <source>
        <dbReference type="Pfam" id="PF17994"/>
    </source>
</evidence>